<dbReference type="OrthoDB" id="1716185at2"/>
<sequence>MPQTKDINLLEAYNQQFSGQRETANSLLKILVIVVIAVGLLVTAFLGVQIVQYSMRVDTLKKEVAVKKVMVEKIQNELKIKEVYEKKKGFVDLKMQENQRLKSILNTIESLTPTDVVFDVLQLENNVLMMKVSSKRLDSIEQFVFNVRNNSLFENVTYNGATVDDKKMFKADITTNVKWK</sequence>
<evidence type="ECO:0000256" key="1">
    <source>
        <dbReference type="SAM" id="Phobius"/>
    </source>
</evidence>
<dbReference type="PANTHER" id="PTHR40278:SF1">
    <property type="entry name" value="DNA UTILIZATION PROTEIN HOFN"/>
    <property type="match status" value="1"/>
</dbReference>
<keyword evidence="1" id="KW-0812">Transmembrane</keyword>
<dbReference type="Proteomes" id="UP000009256">
    <property type="component" value="Chromosome"/>
</dbReference>
<evidence type="ECO:0000313" key="3">
    <source>
        <dbReference type="Proteomes" id="UP000009256"/>
    </source>
</evidence>
<name>E4S4A9_CALA7</name>
<reference evidence="2 3" key="2">
    <citation type="journal article" date="2011" name="J. Bacteriol.">
        <title>Complete genome sequences for the anaerobic, extremely thermophilic plant biomass-degrading bacteria Caldicellulosiruptor hydrothermalis, Caldicellulosiruptor kristjanssonii, Caldicellulosiruptor kronotskyensis, Caldicellulosiruptor owensenis, and Caldicellulosiruptor lactoaceticus.</title>
        <authorList>
            <person name="Blumer-Schuette S.E."/>
            <person name="Ozdemir I."/>
            <person name="Mistry D."/>
            <person name="Lucas S."/>
            <person name="Lapidus A."/>
            <person name="Cheng J.F."/>
            <person name="Goodwin L.A."/>
            <person name="Pitluck S."/>
            <person name="Land M.L."/>
            <person name="Hauser L.J."/>
            <person name="Woyke T."/>
            <person name="Mikhailova N."/>
            <person name="Pati A."/>
            <person name="Kyrpides N.C."/>
            <person name="Ivanova N."/>
            <person name="Detter J.C."/>
            <person name="Walston-Davenport K."/>
            <person name="Han S."/>
            <person name="Adams M.W."/>
            <person name="Kelly R.M."/>
        </authorList>
    </citation>
    <scope>NUCLEOTIDE SEQUENCE [LARGE SCALE GENOMIC DNA]</scope>
    <source>
        <strain evidence="3">ATCC 700853 / DSM 12137 / I77R1B</strain>
    </source>
</reference>
<organism evidence="2 3">
    <name type="scientific">Caldicellulosiruptor acetigenus (strain ATCC 700853 / DSM 12137 / I77R1B)</name>
    <name type="common">Caldicellulosiruptor kristjanssonii</name>
    <dbReference type="NCBI Taxonomy" id="632335"/>
    <lineage>
        <taxon>Bacteria</taxon>
        <taxon>Bacillati</taxon>
        <taxon>Bacillota</taxon>
        <taxon>Bacillota incertae sedis</taxon>
        <taxon>Caldicellulosiruptorales</taxon>
        <taxon>Caldicellulosiruptoraceae</taxon>
        <taxon>Caldicellulosiruptor</taxon>
    </lineage>
</organism>
<dbReference type="PANTHER" id="PTHR40278">
    <property type="entry name" value="DNA UTILIZATION PROTEIN HOFN"/>
    <property type="match status" value="1"/>
</dbReference>
<dbReference type="RefSeq" id="WP_013432167.1">
    <property type="nucleotide sequence ID" value="NC_014721.1"/>
</dbReference>
<protein>
    <submittedName>
        <fullName evidence="2">Fimbrial assembly family protein</fullName>
    </submittedName>
</protein>
<keyword evidence="1" id="KW-1133">Transmembrane helix</keyword>
<feature type="transmembrane region" description="Helical" evidence="1">
    <location>
        <begin position="30"/>
        <end position="51"/>
    </location>
</feature>
<dbReference type="EMBL" id="CP002326">
    <property type="protein sequence ID" value="ADQ40346.1"/>
    <property type="molecule type" value="Genomic_DNA"/>
</dbReference>
<reference key="1">
    <citation type="submission" date="2010-11" db="EMBL/GenBank/DDBJ databases">
        <title>Complete sequence of chromosome of Caldicellulosiruptor kristjanssonii 177R1B.</title>
        <authorList>
            <consortium name="US DOE Joint Genome Institute"/>
            <person name="Lucas S."/>
            <person name="Copeland A."/>
            <person name="Lapidus A."/>
            <person name="Cheng J.-F."/>
            <person name="Bruce D."/>
            <person name="Goodwin L."/>
            <person name="Pitluck S."/>
            <person name="Davenport K."/>
            <person name="Detter J.C."/>
            <person name="Han C."/>
            <person name="Tapia R."/>
            <person name="Land M."/>
            <person name="Hauser L."/>
            <person name="Jeffries C."/>
            <person name="Kyrpides N."/>
            <person name="Ivanova N."/>
            <person name="Mikhailova N."/>
            <person name="Blumer-Schuette S.E."/>
            <person name="Kelly R.M."/>
            <person name="Woyke T."/>
        </authorList>
    </citation>
    <scope>NUCLEOTIDE SEQUENCE</scope>
    <source>
        <strain>177R1B</strain>
    </source>
</reference>
<keyword evidence="1" id="KW-0472">Membrane</keyword>
<dbReference type="STRING" id="632335.Calkr_0823"/>
<keyword evidence="3" id="KW-1185">Reference proteome</keyword>
<gene>
    <name evidence="2" type="ordered locus">Calkr_0823</name>
</gene>
<dbReference type="HOGENOM" id="CLU_128627_0_0_9"/>
<proteinExistence type="predicted"/>
<accession>E4S4A9</accession>
<dbReference type="InterPro" id="IPR052534">
    <property type="entry name" value="Extracell_DNA_Util/SecSys_Comp"/>
</dbReference>
<dbReference type="KEGG" id="cki:Calkr_0823"/>
<dbReference type="AlphaFoldDB" id="E4S4A9"/>
<evidence type="ECO:0000313" key="2">
    <source>
        <dbReference type="EMBL" id="ADQ40346.1"/>
    </source>
</evidence>